<protein>
    <recommendedName>
        <fullName evidence="7">G10 protein</fullName>
    </recommendedName>
</protein>
<dbReference type="InterPro" id="IPR001748">
    <property type="entry name" value="BUD31"/>
</dbReference>
<feature type="region of interest" description="Disordered" evidence="4">
    <location>
        <begin position="36"/>
        <end position="75"/>
    </location>
</feature>
<dbReference type="GO" id="GO:0000398">
    <property type="term" value="P:mRNA splicing, via spliceosome"/>
    <property type="evidence" value="ECO:0007669"/>
    <property type="project" value="TreeGrafter"/>
</dbReference>
<dbReference type="OrthoDB" id="277109at2759"/>
<gene>
    <name evidence="5" type="ORF">TRSC58_04201</name>
</gene>
<evidence type="ECO:0000256" key="1">
    <source>
        <dbReference type="ARBA" id="ARBA00004123"/>
    </source>
</evidence>
<dbReference type="PANTHER" id="PTHR19411">
    <property type="entry name" value="PROTEIN BUD31-RELATED"/>
    <property type="match status" value="1"/>
</dbReference>
<keyword evidence="3" id="KW-0539">Nucleus</keyword>
<dbReference type="AlphaFoldDB" id="A0A061J496"/>
<dbReference type="VEuPathDB" id="TriTrypDB:TRSC58_04201"/>
<feature type="compositionally biased region" description="Basic and acidic residues" evidence="4">
    <location>
        <begin position="61"/>
        <end position="75"/>
    </location>
</feature>
<feature type="compositionally biased region" description="Basic and acidic residues" evidence="4">
    <location>
        <begin position="230"/>
        <end position="239"/>
    </location>
</feature>
<dbReference type="Proteomes" id="UP000031737">
    <property type="component" value="Unassembled WGS sequence"/>
</dbReference>
<dbReference type="PANTHER" id="PTHR19411:SF0">
    <property type="entry name" value="PROTEIN BUD31 HOMOLOG"/>
    <property type="match status" value="1"/>
</dbReference>
<evidence type="ECO:0000256" key="2">
    <source>
        <dbReference type="ARBA" id="ARBA00005287"/>
    </source>
</evidence>
<evidence type="ECO:0000256" key="3">
    <source>
        <dbReference type="ARBA" id="ARBA00023242"/>
    </source>
</evidence>
<evidence type="ECO:0000256" key="4">
    <source>
        <dbReference type="SAM" id="MobiDB-lite"/>
    </source>
</evidence>
<evidence type="ECO:0000313" key="6">
    <source>
        <dbReference type="Proteomes" id="UP000031737"/>
    </source>
</evidence>
<organism evidence="5 6">
    <name type="scientific">Trypanosoma rangeli SC58</name>
    <dbReference type="NCBI Taxonomy" id="429131"/>
    <lineage>
        <taxon>Eukaryota</taxon>
        <taxon>Discoba</taxon>
        <taxon>Euglenozoa</taxon>
        <taxon>Kinetoplastea</taxon>
        <taxon>Metakinetoplastina</taxon>
        <taxon>Trypanosomatida</taxon>
        <taxon>Trypanosomatidae</taxon>
        <taxon>Trypanosoma</taxon>
        <taxon>Herpetosoma</taxon>
    </lineage>
</organism>
<comment type="caution">
    <text evidence="5">The sequence shown here is derived from an EMBL/GenBank/DDBJ whole genome shotgun (WGS) entry which is preliminary data.</text>
</comment>
<dbReference type="GO" id="GO:0005681">
    <property type="term" value="C:spliceosomal complex"/>
    <property type="evidence" value="ECO:0007669"/>
    <property type="project" value="TreeGrafter"/>
</dbReference>
<comment type="subcellular location">
    <subcellularLocation>
        <location evidence="1">Nucleus</location>
    </subcellularLocation>
</comment>
<sequence length="239" mass="26609">MPKIRPGMRRPPPGFELINDKLDEYDAEMRLVLADDPQQAQLPTCGRGAKRSGVASGSTEKNAEDGNGTKKAEVVDLERPVPPLWRVARINRERTRYVFSACYREKAISNEVLNYCCEMNFIDAGLVRRWKLPGYERLCCTACCIPGTASASARMVSKHTNRNKPGRREGSSGEARVEGTCICRVPVEQRRMKQLEGCTVCGCTGCGSGEKRRRDPMEERGEAAPSKVARRCEGESEQH</sequence>
<reference evidence="5 6" key="1">
    <citation type="submission" date="2013-07" db="EMBL/GenBank/DDBJ databases">
        <authorList>
            <person name="Stoco P.H."/>
            <person name="Wagner G."/>
            <person name="Gerber A."/>
            <person name="Zaha A."/>
            <person name="Thompson C."/>
            <person name="Bartholomeu D.C."/>
            <person name="Luckemeyer D.D."/>
            <person name="Bahia D."/>
            <person name="Loreto E."/>
            <person name="Prestes E.B."/>
            <person name="Lima F.M."/>
            <person name="Rodrigues-Luiz G."/>
            <person name="Vallejo G.A."/>
            <person name="Filho J.F."/>
            <person name="Monteiro K.M."/>
            <person name="Tyler K.M."/>
            <person name="de Almeida L.G."/>
            <person name="Ortiz M.F."/>
            <person name="Siervo M.A."/>
            <person name="de Moraes M.H."/>
            <person name="Cunha O.L."/>
            <person name="Mendonca-Neto R."/>
            <person name="Silva R."/>
            <person name="Teixeira S.M."/>
            <person name="Murta S.M."/>
            <person name="Sincero T.C."/>
            <person name="Mendes T.A."/>
            <person name="Urmenyi T.P."/>
            <person name="Silva V.G."/>
            <person name="da Rocha W.D."/>
            <person name="Andersson B."/>
            <person name="Romanha A.J."/>
            <person name="Steindel M."/>
            <person name="de Vasconcelos A.T."/>
            <person name="Grisard E.C."/>
        </authorList>
    </citation>
    <scope>NUCLEOTIDE SEQUENCE [LARGE SCALE GENOMIC DNA]</scope>
    <source>
        <strain evidence="5 6">SC58</strain>
    </source>
</reference>
<feature type="compositionally biased region" description="Basic and acidic residues" evidence="4">
    <location>
        <begin position="209"/>
        <end position="222"/>
    </location>
</feature>
<feature type="region of interest" description="Disordered" evidence="4">
    <location>
        <begin position="208"/>
        <end position="239"/>
    </location>
</feature>
<dbReference type="Pfam" id="PF01125">
    <property type="entry name" value="BUD31"/>
    <property type="match status" value="1"/>
</dbReference>
<comment type="similarity">
    <text evidence="2">Belongs to the BUD31 (G10) family.</text>
</comment>
<proteinExistence type="inferred from homology"/>
<evidence type="ECO:0008006" key="7">
    <source>
        <dbReference type="Google" id="ProtNLM"/>
    </source>
</evidence>
<dbReference type="EMBL" id="AUPL01004201">
    <property type="protein sequence ID" value="ESL08102.1"/>
    <property type="molecule type" value="Genomic_DNA"/>
</dbReference>
<accession>A0A061J496</accession>
<keyword evidence="6" id="KW-1185">Reference proteome</keyword>
<evidence type="ECO:0000313" key="5">
    <source>
        <dbReference type="EMBL" id="ESL08102.1"/>
    </source>
</evidence>
<name>A0A061J496_TRYRA</name>